<evidence type="ECO:0000313" key="2">
    <source>
        <dbReference type="EMBL" id="CCC69557.1"/>
    </source>
</evidence>
<dbReference type="HOGENOM" id="CLU_1578934_0_0_1"/>
<dbReference type="Proteomes" id="UP000001640">
    <property type="component" value="Chromosome 3"/>
</dbReference>
<reference key="2">
    <citation type="submission" date="2011-08" db="EMBL/GenBank/DDBJ databases">
        <title>Genome sequence of Naumovozyma castellii.</title>
        <authorList>
            <person name="Gordon J.L."/>
            <person name="Armisen D."/>
            <person name="Proux-Wera E."/>
            <person name="OhEigeartaigh S.S."/>
            <person name="Byrne K.P."/>
            <person name="Wolfe K.H."/>
        </authorList>
    </citation>
    <scope>NUCLEOTIDE SEQUENCE</scope>
    <source>
        <strain>Type strain:CBS 4309</strain>
    </source>
</reference>
<dbReference type="InParanoid" id="G0VDJ5"/>
<dbReference type="STRING" id="1064592.G0VDJ5"/>
<feature type="coiled-coil region" evidence="1">
    <location>
        <begin position="56"/>
        <end position="90"/>
    </location>
</feature>
<dbReference type="KEGG" id="ncs:NCAS_0C05670"/>
<keyword evidence="1" id="KW-0175">Coiled coil</keyword>
<sequence>MPIKNSNNCIGKMKKSSSNLVLSRLDPSSPKNVTVKRRLSREEIINEMENEQDAIVVRLLREMEALKMENLQLRKQLNQKNQQLITAKKLVLKDESAIITDDEDETTLTSHNVNYTVKQQPRTPRGSFNSITSSRRESFNLRNVPPSMKSPNLPQFSLLVDQVDHVSHR</sequence>
<reference evidence="2 3" key="1">
    <citation type="journal article" date="2011" name="Proc. Natl. Acad. Sci. U.S.A.">
        <title>Evolutionary erosion of yeast sex chromosomes by mating-type switching accidents.</title>
        <authorList>
            <person name="Gordon J.L."/>
            <person name="Armisen D."/>
            <person name="Proux-Wera E."/>
            <person name="Oheigeartaigh S.S."/>
            <person name="Byrne K.P."/>
            <person name="Wolfe K.H."/>
        </authorList>
    </citation>
    <scope>NUCLEOTIDE SEQUENCE [LARGE SCALE GENOMIC DNA]</scope>
    <source>
        <strain evidence="3">ATCC 76901 / BCRC 22586 / CBS 4309 / NBRC 1992 / NRRL Y-12630</strain>
    </source>
</reference>
<gene>
    <name evidence="2" type="primary">NCAS0C05670</name>
    <name evidence="2" type="ordered locus">NCAS_0C05670</name>
</gene>
<dbReference type="AlphaFoldDB" id="G0VDJ5"/>
<name>G0VDJ5_NAUCA</name>
<proteinExistence type="predicted"/>
<evidence type="ECO:0000256" key="1">
    <source>
        <dbReference type="SAM" id="Coils"/>
    </source>
</evidence>
<dbReference type="eggNOG" id="ENOG502SBUT">
    <property type="taxonomic scope" value="Eukaryota"/>
</dbReference>
<protein>
    <submittedName>
        <fullName evidence="2">Uncharacterized protein</fullName>
    </submittedName>
</protein>
<keyword evidence="3" id="KW-1185">Reference proteome</keyword>
<accession>G0VDJ5</accession>
<dbReference type="RefSeq" id="XP_003675921.1">
    <property type="nucleotide sequence ID" value="XM_003675873.1"/>
</dbReference>
<dbReference type="EMBL" id="HE576754">
    <property type="protein sequence ID" value="CCC69557.1"/>
    <property type="molecule type" value="Genomic_DNA"/>
</dbReference>
<evidence type="ECO:0000313" key="3">
    <source>
        <dbReference type="Proteomes" id="UP000001640"/>
    </source>
</evidence>
<organism evidence="2 3">
    <name type="scientific">Naumovozyma castellii</name>
    <name type="common">Yeast</name>
    <name type="synonym">Saccharomyces castellii</name>
    <dbReference type="NCBI Taxonomy" id="27288"/>
    <lineage>
        <taxon>Eukaryota</taxon>
        <taxon>Fungi</taxon>
        <taxon>Dikarya</taxon>
        <taxon>Ascomycota</taxon>
        <taxon>Saccharomycotina</taxon>
        <taxon>Saccharomycetes</taxon>
        <taxon>Saccharomycetales</taxon>
        <taxon>Saccharomycetaceae</taxon>
        <taxon>Naumovozyma</taxon>
    </lineage>
</organism>
<dbReference type="GeneID" id="96903138"/>
<dbReference type="OrthoDB" id="4026704at2759"/>